<dbReference type="KEGG" id="vg:77945226"/>
<dbReference type="RefSeq" id="YP_010669072.1">
    <property type="nucleotide sequence ID" value="NC_070959.1"/>
</dbReference>
<dbReference type="GeneID" id="77945226"/>
<organism evidence="1 2">
    <name type="scientific">Synechococcus phage S-N03</name>
    <dbReference type="NCBI Taxonomy" id="2718943"/>
    <lineage>
        <taxon>Viruses</taxon>
        <taxon>Duplodnaviria</taxon>
        <taxon>Heunggongvirae</taxon>
        <taxon>Uroviricota</taxon>
        <taxon>Caudoviricetes</taxon>
        <taxon>Pantevenvirales</taxon>
        <taxon>Kyanoviridae</taxon>
        <taxon>Huanghaivirus</taxon>
        <taxon>Huanghaivirus snothree</taxon>
    </lineage>
</organism>
<name>A0A6G8R5N5_9CAUD</name>
<sequence>MTYYIFNNVETGQTWSVKADSFEEAEAKLPEEVEWDDWFQL</sequence>
<reference evidence="1 2" key="1">
    <citation type="submission" date="2020-03" db="EMBL/GenBank/DDBJ databases">
        <title>The Isolation and Genome Sequence of a Novel Cyanophage S-N03 from the Huanghai Sea, China.</title>
        <authorList>
            <person name="Jiang T."/>
        </authorList>
    </citation>
    <scope>NUCLEOTIDE SEQUENCE [LARGE SCALE GENOMIC DNA]</scope>
</reference>
<evidence type="ECO:0000313" key="2">
    <source>
        <dbReference type="Proteomes" id="UP000502617"/>
    </source>
</evidence>
<evidence type="ECO:0000313" key="1">
    <source>
        <dbReference type="EMBL" id="QIN96692.1"/>
    </source>
</evidence>
<dbReference type="Proteomes" id="UP000502617">
    <property type="component" value="Segment"/>
</dbReference>
<dbReference type="EMBL" id="MT162466">
    <property type="protein sequence ID" value="QIN96692.1"/>
    <property type="molecule type" value="Genomic_DNA"/>
</dbReference>
<accession>A0A6G8R5N5</accession>
<proteinExistence type="predicted"/>
<protein>
    <submittedName>
        <fullName evidence="1">Uncharacterized protein</fullName>
    </submittedName>
</protein>
<keyword evidence="2" id="KW-1185">Reference proteome</keyword>